<dbReference type="Pfam" id="PF00288">
    <property type="entry name" value="GHMP_kinases_N"/>
    <property type="match status" value="1"/>
</dbReference>
<dbReference type="SUPFAM" id="SSF54211">
    <property type="entry name" value="Ribosomal protein S5 domain 2-like"/>
    <property type="match status" value="1"/>
</dbReference>
<dbReference type="eggNOG" id="COG1947">
    <property type="taxonomic scope" value="Bacteria"/>
</dbReference>
<evidence type="ECO:0000256" key="6">
    <source>
        <dbReference type="ARBA" id="ARBA00022777"/>
    </source>
</evidence>
<dbReference type="PATRIC" id="fig|1111454.3.peg.858"/>
<evidence type="ECO:0000256" key="2">
    <source>
        <dbReference type="ARBA" id="ARBA00012052"/>
    </source>
</evidence>
<keyword evidence="6 9" id="KW-0418">Kinase</keyword>
<dbReference type="GO" id="GO:0019288">
    <property type="term" value="P:isopentenyl diphosphate biosynthetic process, methylerythritol 4-phosphate pathway"/>
    <property type="evidence" value="ECO:0007669"/>
    <property type="project" value="UniProtKB-UniRule"/>
</dbReference>
<dbReference type="InterPro" id="IPR036554">
    <property type="entry name" value="GHMP_kinase_C_sf"/>
</dbReference>
<dbReference type="RefSeq" id="WP_023053390.1">
    <property type="nucleotide sequence ID" value="NZ_AWXA01000021.1"/>
</dbReference>
<evidence type="ECO:0000256" key="7">
    <source>
        <dbReference type="ARBA" id="ARBA00022840"/>
    </source>
</evidence>
<dbReference type="GO" id="GO:0016114">
    <property type="term" value="P:terpenoid biosynthetic process"/>
    <property type="evidence" value="ECO:0007669"/>
    <property type="project" value="UniProtKB-UniRule"/>
</dbReference>
<evidence type="ECO:0000256" key="9">
    <source>
        <dbReference type="HAMAP-Rule" id="MF_00061"/>
    </source>
</evidence>
<dbReference type="EMBL" id="AWXA01000021">
    <property type="protein sequence ID" value="ERT60507.1"/>
    <property type="molecule type" value="Genomic_DNA"/>
</dbReference>
<comment type="function">
    <text evidence="9">Catalyzes the phosphorylation of the position 2 hydroxy group of 4-diphosphocytidyl-2C-methyl-D-erythritol.</text>
</comment>
<keyword evidence="4 9" id="KW-0808">Transferase</keyword>
<gene>
    <name evidence="9 12" type="primary">ispE</name>
    <name evidence="12" type="ORF">HMPREF1250_0685</name>
</gene>
<comment type="caution">
    <text evidence="12">The sequence shown here is derived from an EMBL/GenBank/DDBJ whole genome shotgun (WGS) entry which is preliminary data.</text>
</comment>
<evidence type="ECO:0000259" key="10">
    <source>
        <dbReference type="Pfam" id="PF00288"/>
    </source>
</evidence>
<dbReference type="InterPro" id="IPR006204">
    <property type="entry name" value="GHMP_kinase_N_dom"/>
</dbReference>
<dbReference type="UniPathway" id="UPA00056">
    <property type="reaction ID" value="UER00094"/>
</dbReference>
<feature type="binding site" evidence="9">
    <location>
        <begin position="91"/>
        <end position="101"/>
    </location>
    <ligand>
        <name>ATP</name>
        <dbReference type="ChEBI" id="CHEBI:30616"/>
    </ligand>
</feature>
<dbReference type="Gene3D" id="3.30.70.890">
    <property type="entry name" value="GHMP kinase, C-terminal domain"/>
    <property type="match status" value="1"/>
</dbReference>
<evidence type="ECO:0000313" key="13">
    <source>
        <dbReference type="Proteomes" id="UP000017090"/>
    </source>
</evidence>
<evidence type="ECO:0000313" key="12">
    <source>
        <dbReference type="EMBL" id="ERT60507.1"/>
    </source>
</evidence>
<dbReference type="GO" id="GO:0050515">
    <property type="term" value="F:4-(cytidine 5'-diphospho)-2-C-methyl-D-erythritol kinase activity"/>
    <property type="evidence" value="ECO:0007669"/>
    <property type="project" value="UniProtKB-UniRule"/>
</dbReference>
<evidence type="ECO:0000256" key="8">
    <source>
        <dbReference type="ARBA" id="ARBA00032554"/>
    </source>
</evidence>
<keyword evidence="7 9" id="KW-0067">ATP-binding</keyword>
<dbReference type="HAMAP" id="MF_00061">
    <property type="entry name" value="IspE"/>
    <property type="match status" value="1"/>
</dbReference>
<name>U7UM60_9FIRM</name>
<feature type="domain" description="GHMP kinase N-terminal" evidence="10">
    <location>
        <begin position="63"/>
        <end position="141"/>
    </location>
</feature>
<dbReference type="InterPro" id="IPR013750">
    <property type="entry name" value="GHMP_kinase_C_dom"/>
</dbReference>
<keyword evidence="5 9" id="KW-0547">Nucleotide-binding</keyword>
<protein>
    <recommendedName>
        <fullName evidence="3 9">4-diphosphocytidyl-2-C-methyl-D-erythritol kinase</fullName>
        <shortName evidence="9">CMK</shortName>
        <ecNumber evidence="2 9">2.7.1.148</ecNumber>
    </recommendedName>
    <alternativeName>
        <fullName evidence="8 9">4-(cytidine-5'-diphospho)-2-C-methyl-D-erythritol kinase</fullName>
    </alternativeName>
</protein>
<comment type="pathway">
    <text evidence="9">Isoprenoid biosynthesis; isopentenyl diphosphate biosynthesis via DXP pathway; isopentenyl diphosphate from 1-deoxy-D-xylulose 5-phosphate: step 3/6.</text>
</comment>
<dbReference type="OrthoDB" id="9809438at2"/>
<dbReference type="STRING" id="1111454.HMPREF1250_0685"/>
<dbReference type="SUPFAM" id="SSF55060">
    <property type="entry name" value="GHMP Kinase, C-terminal domain"/>
    <property type="match status" value="1"/>
</dbReference>
<dbReference type="Gene3D" id="3.30.230.10">
    <property type="match status" value="1"/>
</dbReference>
<dbReference type="EC" id="2.7.1.148" evidence="2 9"/>
<dbReference type="NCBIfam" id="TIGR00154">
    <property type="entry name" value="ispE"/>
    <property type="match status" value="1"/>
</dbReference>
<dbReference type="InterPro" id="IPR004424">
    <property type="entry name" value="IspE"/>
</dbReference>
<keyword evidence="13" id="KW-1185">Reference proteome</keyword>
<accession>U7UM60</accession>
<dbReference type="PANTHER" id="PTHR43527:SF2">
    <property type="entry name" value="4-DIPHOSPHOCYTIDYL-2-C-METHYL-D-ERYTHRITOL KINASE, CHLOROPLASTIC"/>
    <property type="match status" value="1"/>
</dbReference>
<feature type="active site" evidence="9">
    <location>
        <position position="9"/>
    </location>
</feature>
<keyword evidence="9" id="KW-0414">Isoprene biosynthesis</keyword>
<feature type="active site" evidence="9">
    <location>
        <position position="133"/>
    </location>
</feature>
<dbReference type="PIRSF" id="PIRSF010376">
    <property type="entry name" value="IspE"/>
    <property type="match status" value="1"/>
</dbReference>
<comment type="similarity">
    <text evidence="1 9">Belongs to the GHMP kinase family. IspE subfamily.</text>
</comment>
<reference evidence="12 13" key="1">
    <citation type="submission" date="2013-09" db="EMBL/GenBank/DDBJ databases">
        <authorList>
            <person name="Durkin A.S."/>
            <person name="Haft D.R."/>
            <person name="McCorrison J."/>
            <person name="Torralba M."/>
            <person name="Gillis M."/>
            <person name="Haft D.H."/>
            <person name="Methe B."/>
            <person name="Sutton G."/>
            <person name="Nelson K.E."/>
        </authorList>
    </citation>
    <scope>NUCLEOTIDE SEQUENCE [LARGE SCALE GENOMIC DNA]</scope>
    <source>
        <strain evidence="12 13">BV3C16-1</strain>
    </source>
</reference>
<organism evidence="12 13">
    <name type="scientific">Megasphaera vaginalis</name>
    <name type="common">ex Srinivasan et al. 2021</name>
    <dbReference type="NCBI Taxonomy" id="1111454"/>
    <lineage>
        <taxon>Bacteria</taxon>
        <taxon>Bacillati</taxon>
        <taxon>Bacillota</taxon>
        <taxon>Negativicutes</taxon>
        <taxon>Veillonellales</taxon>
        <taxon>Veillonellaceae</taxon>
        <taxon>Megasphaera</taxon>
    </lineage>
</organism>
<dbReference type="GO" id="GO:0005524">
    <property type="term" value="F:ATP binding"/>
    <property type="evidence" value="ECO:0007669"/>
    <property type="project" value="UniProtKB-UniRule"/>
</dbReference>
<evidence type="ECO:0000256" key="1">
    <source>
        <dbReference type="ARBA" id="ARBA00009684"/>
    </source>
</evidence>
<dbReference type="Pfam" id="PF08544">
    <property type="entry name" value="GHMP_kinases_C"/>
    <property type="match status" value="1"/>
</dbReference>
<comment type="catalytic activity">
    <reaction evidence="9">
        <text>4-CDP-2-C-methyl-D-erythritol + ATP = 4-CDP-2-C-methyl-D-erythritol 2-phosphate + ADP + H(+)</text>
        <dbReference type="Rhea" id="RHEA:18437"/>
        <dbReference type="ChEBI" id="CHEBI:15378"/>
        <dbReference type="ChEBI" id="CHEBI:30616"/>
        <dbReference type="ChEBI" id="CHEBI:57823"/>
        <dbReference type="ChEBI" id="CHEBI:57919"/>
        <dbReference type="ChEBI" id="CHEBI:456216"/>
        <dbReference type="EC" id="2.7.1.148"/>
    </reaction>
</comment>
<evidence type="ECO:0000256" key="4">
    <source>
        <dbReference type="ARBA" id="ARBA00022679"/>
    </source>
</evidence>
<evidence type="ECO:0000256" key="3">
    <source>
        <dbReference type="ARBA" id="ARBA00017473"/>
    </source>
</evidence>
<evidence type="ECO:0000259" key="11">
    <source>
        <dbReference type="Pfam" id="PF08544"/>
    </source>
</evidence>
<evidence type="ECO:0000256" key="5">
    <source>
        <dbReference type="ARBA" id="ARBA00022741"/>
    </source>
</evidence>
<sequence>MIEETGCGKINLALAITGRRPDGYHEIDTVFQSIALHDTIRLTEAERFTLTCSDKTLPCNEENLAYLAYQALLPYRSGDRGVHIHIEKRLPVAAGLAGGSADCAAVLRGLNRLWELGLSSDALARIGTGLGADVPFCVYGGTMHGRGIGERLEALPPLPPWQVLLVHPRLEVHTNQAYALYDKRDDIREISVEAVVAAVRQRNFRNLLAAINNTFEDLVVPQHAVLIELKRILKAAGFAALLSGSGPTFFALLSPEHQHENMQERFGTLCGDADIFLTTLAKGDGTSYEE</sequence>
<dbReference type="InterPro" id="IPR014721">
    <property type="entry name" value="Ribsml_uS5_D2-typ_fold_subgr"/>
</dbReference>
<proteinExistence type="inferred from homology"/>
<dbReference type="PANTHER" id="PTHR43527">
    <property type="entry name" value="4-DIPHOSPHOCYTIDYL-2-C-METHYL-D-ERYTHRITOL KINASE, CHLOROPLASTIC"/>
    <property type="match status" value="1"/>
</dbReference>
<feature type="domain" description="GHMP kinase C-terminal" evidence="11">
    <location>
        <begin position="196"/>
        <end position="266"/>
    </location>
</feature>
<dbReference type="AlphaFoldDB" id="U7UM60"/>
<dbReference type="Proteomes" id="UP000017090">
    <property type="component" value="Unassembled WGS sequence"/>
</dbReference>
<dbReference type="InterPro" id="IPR020568">
    <property type="entry name" value="Ribosomal_Su5_D2-typ_SF"/>
</dbReference>